<feature type="compositionally biased region" description="Basic residues" evidence="1">
    <location>
        <begin position="111"/>
        <end position="120"/>
    </location>
</feature>
<accession>A0A9W6TUW1</accession>
<evidence type="ECO:0000256" key="1">
    <source>
        <dbReference type="SAM" id="MobiDB-lite"/>
    </source>
</evidence>
<dbReference type="AlphaFoldDB" id="A0A9W6TUW1"/>
<feature type="region of interest" description="Disordered" evidence="1">
    <location>
        <begin position="58"/>
        <end position="146"/>
    </location>
</feature>
<feature type="region of interest" description="Disordered" evidence="1">
    <location>
        <begin position="247"/>
        <end position="267"/>
    </location>
</feature>
<reference evidence="2" key="1">
    <citation type="submission" date="2023-04" db="EMBL/GenBank/DDBJ databases">
        <title>Phytophthora fragariaefolia NBRC 109709.</title>
        <authorList>
            <person name="Ichikawa N."/>
            <person name="Sato H."/>
            <person name="Tonouchi N."/>
        </authorList>
    </citation>
    <scope>NUCLEOTIDE SEQUENCE</scope>
    <source>
        <strain evidence="2">NBRC 109709</strain>
    </source>
</reference>
<proteinExistence type="predicted"/>
<evidence type="ECO:0000313" key="3">
    <source>
        <dbReference type="Proteomes" id="UP001165121"/>
    </source>
</evidence>
<name>A0A9W6TUW1_9STRA</name>
<organism evidence="2 3">
    <name type="scientific">Phytophthora fragariaefolia</name>
    <dbReference type="NCBI Taxonomy" id="1490495"/>
    <lineage>
        <taxon>Eukaryota</taxon>
        <taxon>Sar</taxon>
        <taxon>Stramenopiles</taxon>
        <taxon>Oomycota</taxon>
        <taxon>Peronosporomycetes</taxon>
        <taxon>Peronosporales</taxon>
        <taxon>Peronosporaceae</taxon>
        <taxon>Phytophthora</taxon>
    </lineage>
</organism>
<gene>
    <name evidence="2" type="ORF">Pfra01_000244400</name>
</gene>
<keyword evidence="3" id="KW-1185">Reference proteome</keyword>
<feature type="compositionally biased region" description="Basic residues" evidence="1">
    <location>
        <begin position="127"/>
        <end position="140"/>
    </location>
</feature>
<feature type="compositionally biased region" description="Low complexity" evidence="1">
    <location>
        <begin position="81"/>
        <end position="101"/>
    </location>
</feature>
<dbReference type="Proteomes" id="UP001165121">
    <property type="component" value="Unassembled WGS sequence"/>
</dbReference>
<evidence type="ECO:0000313" key="2">
    <source>
        <dbReference type="EMBL" id="GMF20442.1"/>
    </source>
</evidence>
<protein>
    <submittedName>
        <fullName evidence="2">Unnamed protein product</fullName>
    </submittedName>
</protein>
<comment type="caution">
    <text evidence="2">The sequence shown here is derived from an EMBL/GenBank/DDBJ whole genome shotgun (WGS) entry which is preliminary data.</text>
</comment>
<dbReference type="EMBL" id="BSXT01000196">
    <property type="protein sequence ID" value="GMF20442.1"/>
    <property type="molecule type" value="Genomic_DNA"/>
</dbReference>
<sequence length="267" mass="29478">MNAADITGMTEVLQQLITTVQHLERRIDGIVPTRAVPAIQPPVTALPTPVTTAATTPAPAALTMTPRGEATQRATKASVARRSPSPGGSSGSSDDSYSSDSSETDDDERGRRHTRRRRGRQTSQRRTTYRHGRPRQRTKKNVKELDLQPSMPTVGGLYYVVGNKLQDDAAKSWVQINKELVDHERTWTKLKEALVRRYGERPDLAQAEWRVMQRTMQPGETFADFAPAAHQNASIKLKTQSSKINTSIDQLSPTGQINAQLSGSKPN</sequence>